<keyword evidence="3" id="KW-1185">Reference proteome</keyword>
<organism evidence="2 3">
    <name type="scientific">Trichinella nativa</name>
    <dbReference type="NCBI Taxonomy" id="6335"/>
    <lineage>
        <taxon>Eukaryota</taxon>
        <taxon>Metazoa</taxon>
        <taxon>Ecdysozoa</taxon>
        <taxon>Nematoda</taxon>
        <taxon>Enoplea</taxon>
        <taxon>Dorylaimia</taxon>
        <taxon>Trichinellida</taxon>
        <taxon>Trichinellidae</taxon>
        <taxon>Trichinella</taxon>
    </lineage>
</organism>
<reference evidence="2 3" key="1">
    <citation type="submission" date="2015-05" db="EMBL/GenBank/DDBJ databases">
        <title>Evolution of Trichinella species and genotypes.</title>
        <authorList>
            <person name="Korhonen P.K."/>
            <person name="Edoardo P."/>
            <person name="Giuseppe L.R."/>
            <person name="Gasser R.B."/>
        </authorList>
    </citation>
    <scope>NUCLEOTIDE SEQUENCE [LARGE SCALE GENOMIC DNA]</scope>
    <source>
        <strain evidence="2">ISS10</strain>
    </source>
</reference>
<dbReference type="EMBL" id="JYDW01003887">
    <property type="protein sequence ID" value="KRZ36571.1"/>
    <property type="molecule type" value="Genomic_DNA"/>
</dbReference>
<feature type="non-terminal residue" evidence="2">
    <location>
        <position position="38"/>
    </location>
</feature>
<evidence type="ECO:0000256" key="1">
    <source>
        <dbReference type="SAM" id="MobiDB-lite"/>
    </source>
</evidence>
<dbReference type="Proteomes" id="UP000054721">
    <property type="component" value="Unassembled WGS sequence"/>
</dbReference>
<sequence length="38" mass="4198">MEHSQKGAYHDCSRANKQLKEEKLEEAEEKGDPVGGPA</sequence>
<accession>A0A0V1JNP0</accession>
<protein>
    <submittedName>
        <fullName evidence="2">Uncharacterized protein</fullName>
    </submittedName>
</protein>
<proteinExistence type="predicted"/>
<feature type="region of interest" description="Disordered" evidence="1">
    <location>
        <begin position="1"/>
        <end position="38"/>
    </location>
</feature>
<gene>
    <name evidence="2" type="ORF">T02_2036</name>
</gene>
<comment type="caution">
    <text evidence="2">The sequence shown here is derived from an EMBL/GenBank/DDBJ whole genome shotgun (WGS) entry which is preliminary data.</text>
</comment>
<evidence type="ECO:0000313" key="2">
    <source>
        <dbReference type="EMBL" id="KRZ36571.1"/>
    </source>
</evidence>
<name>A0A0V1JNP0_9BILA</name>
<dbReference type="AlphaFoldDB" id="A0A0V1JNP0"/>
<evidence type="ECO:0000313" key="3">
    <source>
        <dbReference type="Proteomes" id="UP000054721"/>
    </source>
</evidence>
<feature type="compositionally biased region" description="Basic and acidic residues" evidence="1">
    <location>
        <begin position="1"/>
        <end position="23"/>
    </location>
</feature>